<dbReference type="Gene3D" id="3.40.50.1000">
    <property type="entry name" value="HAD superfamily/HAD-like"/>
    <property type="match status" value="1"/>
</dbReference>
<proteinExistence type="predicted"/>
<dbReference type="EMBL" id="AP006861">
    <property type="protein sequence ID" value="BAE81619.1"/>
    <property type="molecule type" value="Genomic_DNA"/>
</dbReference>
<dbReference type="SFLD" id="SFLDS00003">
    <property type="entry name" value="Haloacid_Dehalogenase"/>
    <property type="match status" value="1"/>
</dbReference>
<keyword evidence="2" id="KW-1185">Reference proteome</keyword>
<reference evidence="1 2" key="1">
    <citation type="journal article" date="2006" name="DNA Res.">
        <title>Genome sequence of the cat pathogen, Chlamydophila felis.</title>
        <authorList>
            <person name="Azuma Y."/>
            <person name="Hirakawa H."/>
            <person name="Yamashita A."/>
            <person name="Cai Y."/>
            <person name="Rahman M.A."/>
            <person name="Suzuki H."/>
            <person name="Mitaku S."/>
            <person name="Toh H."/>
            <person name="Goto S."/>
            <person name="Murakami T."/>
            <person name="Sugi K."/>
            <person name="Hayashi H."/>
            <person name="Fukushi H."/>
            <person name="Hattori M."/>
            <person name="Kuhara S."/>
            <person name="Shirai M."/>
        </authorList>
    </citation>
    <scope>NUCLEOTIDE SEQUENCE [LARGE SCALE GENOMIC DNA]</scope>
    <source>
        <strain evidence="1 2">Fe/C-56</strain>
    </source>
</reference>
<name>Q253B9_CHLFF</name>
<dbReference type="InterPro" id="IPR023214">
    <property type="entry name" value="HAD_sf"/>
</dbReference>
<dbReference type="STRING" id="264202.CF0847"/>
<dbReference type="InterPro" id="IPR036412">
    <property type="entry name" value="HAD-like_sf"/>
</dbReference>
<dbReference type="NCBIfam" id="TIGR01509">
    <property type="entry name" value="HAD-SF-IA-v3"/>
    <property type="match status" value="1"/>
</dbReference>
<protein>
    <submittedName>
        <fullName evidence="1">Phosphoglycolate phosphatase</fullName>
    </submittedName>
</protein>
<dbReference type="Pfam" id="PF13419">
    <property type="entry name" value="HAD_2"/>
    <property type="match status" value="1"/>
</dbReference>
<dbReference type="CDD" id="cd07505">
    <property type="entry name" value="HAD_BPGM-like"/>
    <property type="match status" value="1"/>
</dbReference>
<dbReference type="InterPro" id="IPR051806">
    <property type="entry name" value="HAD-like_SPP"/>
</dbReference>
<sequence length="266" mass="30980">MFFKGNVAQLLNLFNYVLDVLYSISEKAYRAAVRITMNINDYQVFFFDLDGLVLDTEPLYYRAFLEACRENSLDVTMDFSTYYLFSMLGREVFKQKFLNLYPNTESFFPQCFHDRERIYKKLIQTEVPSLLPGVEDFLGLILAENKTLGVVTNSSEELTQHFRKTIPVLNLFQFWVTREDYARPKPYSDSYQYAYQAFVQEGEKVIGFEDSVKGLRALSGIPATLVAVNSTLPLSHNSHEDFYEKDFHYFSSFKELMSHSGVQNQL</sequence>
<dbReference type="PANTHER" id="PTHR43481">
    <property type="entry name" value="FRUCTOSE-1-PHOSPHATE PHOSPHATASE"/>
    <property type="match status" value="1"/>
</dbReference>
<dbReference type="eggNOG" id="COG0637">
    <property type="taxonomic scope" value="Bacteria"/>
</dbReference>
<dbReference type="Gene3D" id="1.10.150.240">
    <property type="entry name" value="Putative phosphatase, domain 2"/>
    <property type="match status" value="1"/>
</dbReference>
<gene>
    <name evidence="1" type="primary">ycjU</name>
    <name evidence="1" type="ordered locus">CF0847</name>
</gene>
<dbReference type="AlphaFoldDB" id="Q253B9"/>
<dbReference type="PANTHER" id="PTHR43481:SF4">
    <property type="entry name" value="GLYCEROL-1-PHOSPHATE PHOSPHOHYDROLASE 1-RELATED"/>
    <property type="match status" value="1"/>
</dbReference>
<dbReference type="InterPro" id="IPR041492">
    <property type="entry name" value="HAD_2"/>
</dbReference>
<dbReference type="KEGG" id="cfe:CF0847"/>
<dbReference type="InterPro" id="IPR006439">
    <property type="entry name" value="HAD-SF_hydro_IA"/>
</dbReference>
<evidence type="ECO:0000313" key="2">
    <source>
        <dbReference type="Proteomes" id="UP000001260"/>
    </source>
</evidence>
<evidence type="ECO:0000313" key="1">
    <source>
        <dbReference type="EMBL" id="BAE81619.1"/>
    </source>
</evidence>
<dbReference type="SUPFAM" id="SSF56784">
    <property type="entry name" value="HAD-like"/>
    <property type="match status" value="1"/>
</dbReference>
<dbReference type="Proteomes" id="UP000001260">
    <property type="component" value="Chromosome"/>
</dbReference>
<dbReference type="SFLD" id="SFLDG01129">
    <property type="entry name" value="C1.5:_HAD__Beta-PGM__Phosphata"/>
    <property type="match status" value="1"/>
</dbReference>
<dbReference type="GO" id="GO:0050308">
    <property type="term" value="F:sugar-phosphatase activity"/>
    <property type="evidence" value="ECO:0007669"/>
    <property type="project" value="TreeGrafter"/>
</dbReference>
<dbReference type="InterPro" id="IPR023198">
    <property type="entry name" value="PGP-like_dom2"/>
</dbReference>
<accession>Q253B9</accession>
<dbReference type="HOGENOM" id="CLU_045011_13_3_0"/>
<organism evidence="1 2">
    <name type="scientific">Chlamydia felis (strain Fe/C-56)</name>
    <name type="common">Chlamydophila felis</name>
    <dbReference type="NCBI Taxonomy" id="264202"/>
    <lineage>
        <taxon>Bacteria</taxon>
        <taxon>Pseudomonadati</taxon>
        <taxon>Chlamydiota</taxon>
        <taxon>Chlamydiia</taxon>
        <taxon>Chlamydiales</taxon>
        <taxon>Chlamydiaceae</taxon>
        <taxon>Chlamydia/Chlamydophila group</taxon>
        <taxon>Chlamydia</taxon>
    </lineage>
</organism>